<name>A0A9X9LPI6_GULGU</name>
<accession>A0A9X9LPI6</accession>
<keyword evidence="3" id="KW-1185">Reference proteome</keyword>
<sequence length="36" mass="3703">MNLLDQQKRAEVGGLSGCGDGRRGPETSTRKGVTGA</sequence>
<protein>
    <submittedName>
        <fullName evidence="2">Uncharacterized protein</fullName>
    </submittedName>
</protein>
<organism evidence="2 3">
    <name type="scientific">Gulo gulo</name>
    <name type="common">Wolverine</name>
    <name type="synonym">Gluton</name>
    <dbReference type="NCBI Taxonomy" id="48420"/>
    <lineage>
        <taxon>Eukaryota</taxon>
        <taxon>Metazoa</taxon>
        <taxon>Chordata</taxon>
        <taxon>Craniata</taxon>
        <taxon>Vertebrata</taxon>
        <taxon>Euteleostomi</taxon>
        <taxon>Mammalia</taxon>
        <taxon>Eutheria</taxon>
        <taxon>Laurasiatheria</taxon>
        <taxon>Carnivora</taxon>
        <taxon>Caniformia</taxon>
        <taxon>Musteloidea</taxon>
        <taxon>Mustelidae</taxon>
        <taxon>Guloninae</taxon>
        <taxon>Gulo</taxon>
    </lineage>
</organism>
<comment type="caution">
    <text evidence="2">The sequence shown here is derived from an EMBL/GenBank/DDBJ whole genome shotgun (WGS) entry which is preliminary data.</text>
</comment>
<dbReference type="AlphaFoldDB" id="A0A9X9LPI6"/>
<evidence type="ECO:0000313" key="2">
    <source>
        <dbReference type="EMBL" id="VCW78597.1"/>
    </source>
</evidence>
<dbReference type="Proteomes" id="UP000269945">
    <property type="component" value="Unassembled WGS sequence"/>
</dbReference>
<evidence type="ECO:0000313" key="3">
    <source>
        <dbReference type="Proteomes" id="UP000269945"/>
    </source>
</evidence>
<reference evidence="2 3" key="1">
    <citation type="submission" date="2018-10" db="EMBL/GenBank/DDBJ databases">
        <authorList>
            <person name="Ekblom R."/>
            <person name="Jareborg N."/>
        </authorList>
    </citation>
    <scope>NUCLEOTIDE SEQUENCE [LARGE SCALE GENOMIC DNA]</scope>
    <source>
        <tissue evidence="2">Muscle</tissue>
    </source>
</reference>
<gene>
    <name evidence="2" type="ORF">BN2614_LOCUS1</name>
</gene>
<feature type="compositionally biased region" description="Basic and acidic residues" evidence="1">
    <location>
        <begin position="20"/>
        <end position="29"/>
    </location>
</feature>
<feature type="compositionally biased region" description="Basic and acidic residues" evidence="1">
    <location>
        <begin position="1"/>
        <end position="11"/>
    </location>
</feature>
<dbReference type="EMBL" id="CYRY02010349">
    <property type="protein sequence ID" value="VCW78597.1"/>
    <property type="molecule type" value="Genomic_DNA"/>
</dbReference>
<proteinExistence type="predicted"/>
<feature type="region of interest" description="Disordered" evidence="1">
    <location>
        <begin position="1"/>
        <end position="36"/>
    </location>
</feature>
<evidence type="ECO:0000256" key="1">
    <source>
        <dbReference type="SAM" id="MobiDB-lite"/>
    </source>
</evidence>